<keyword evidence="2" id="KW-1185">Reference proteome</keyword>
<reference evidence="2" key="1">
    <citation type="journal article" date="2019" name="Int. J. Syst. Evol. Microbiol.">
        <title>The Global Catalogue of Microorganisms (GCM) 10K type strain sequencing project: providing services to taxonomists for standard genome sequencing and annotation.</title>
        <authorList>
            <consortium name="The Broad Institute Genomics Platform"/>
            <consortium name="The Broad Institute Genome Sequencing Center for Infectious Disease"/>
            <person name="Wu L."/>
            <person name="Ma J."/>
        </authorList>
    </citation>
    <scope>NUCLEOTIDE SEQUENCE [LARGE SCALE GENOMIC DNA]</scope>
    <source>
        <strain evidence="2">JCM 3272</strain>
    </source>
</reference>
<dbReference type="EMBL" id="BAAARV010000018">
    <property type="protein sequence ID" value="GAA2338057.1"/>
    <property type="molecule type" value="Genomic_DNA"/>
</dbReference>
<name>A0ABP5ST21_9ACTN</name>
<organism evidence="1 2">
    <name type="scientific">Dactylosporangium salmoneum</name>
    <dbReference type="NCBI Taxonomy" id="53361"/>
    <lineage>
        <taxon>Bacteria</taxon>
        <taxon>Bacillati</taxon>
        <taxon>Actinomycetota</taxon>
        <taxon>Actinomycetes</taxon>
        <taxon>Micromonosporales</taxon>
        <taxon>Micromonosporaceae</taxon>
        <taxon>Dactylosporangium</taxon>
    </lineage>
</organism>
<evidence type="ECO:0000313" key="1">
    <source>
        <dbReference type="EMBL" id="GAA2338057.1"/>
    </source>
</evidence>
<gene>
    <name evidence="1" type="ORF">GCM10010170_019440</name>
</gene>
<protein>
    <submittedName>
        <fullName evidence="1">Uncharacterized protein</fullName>
    </submittedName>
</protein>
<dbReference type="RefSeq" id="WP_344611952.1">
    <property type="nucleotide sequence ID" value="NZ_BAAARV010000018.1"/>
</dbReference>
<proteinExistence type="predicted"/>
<evidence type="ECO:0000313" key="2">
    <source>
        <dbReference type="Proteomes" id="UP001501444"/>
    </source>
</evidence>
<accession>A0ABP5ST21</accession>
<comment type="caution">
    <text evidence="1">The sequence shown here is derived from an EMBL/GenBank/DDBJ whole genome shotgun (WGS) entry which is preliminary data.</text>
</comment>
<sequence>MASFRQQPVQFVHIGRPEQGDRSGVDAFGQALGLGRRFSAGVGDLDQQRRPCSG</sequence>
<dbReference type="Proteomes" id="UP001501444">
    <property type="component" value="Unassembled WGS sequence"/>
</dbReference>